<gene>
    <name evidence="2" type="ORF">GCM10022384_07460</name>
</gene>
<dbReference type="RefSeq" id="WP_345589128.1">
    <property type="nucleotide sequence ID" value="NZ_BAABCQ010000009.1"/>
</dbReference>
<dbReference type="EMBL" id="BAABCQ010000009">
    <property type="protein sequence ID" value="GAA3956842.1"/>
    <property type="molecule type" value="Genomic_DNA"/>
</dbReference>
<feature type="transmembrane region" description="Helical" evidence="1">
    <location>
        <begin position="117"/>
        <end position="136"/>
    </location>
</feature>
<feature type="transmembrane region" description="Helical" evidence="1">
    <location>
        <begin position="95"/>
        <end position="112"/>
    </location>
</feature>
<reference evidence="3" key="1">
    <citation type="journal article" date="2019" name="Int. J. Syst. Evol. Microbiol.">
        <title>The Global Catalogue of Microorganisms (GCM) 10K type strain sequencing project: providing services to taxonomists for standard genome sequencing and annotation.</title>
        <authorList>
            <consortium name="The Broad Institute Genomics Platform"/>
            <consortium name="The Broad Institute Genome Sequencing Center for Infectious Disease"/>
            <person name="Wu L."/>
            <person name="Ma J."/>
        </authorList>
    </citation>
    <scope>NUCLEOTIDE SEQUENCE [LARGE SCALE GENOMIC DNA]</scope>
    <source>
        <strain evidence="3">JCM 17027</strain>
    </source>
</reference>
<evidence type="ECO:0000313" key="3">
    <source>
        <dbReference type="Proteomes" id="UP001500034"/>
    </source>
</evidence>
<evidence type="ECO:0000313" key="2">
    <source>
        <dbReference type="EMBL" id="GAA3956842.1"/>
    </source>
</evidence>
<feature type="transmembrane region" description="Helical" evidence="1">
    <location>
        <begin position="43"/>
        <end position="63"/>
    </location>
</feature>
<proteinExistence type="predicted"/>
<sequence>MTSQGADELRVLHYLHQLDVHPAGHHHAPPVPPPSTSPPEDTMLLLAICLAGLAPGLATVWLLRRKGWLLATLTGLAVTLALPGLLILAMVAMPPLGYVIAVCSVVIAVRAFDEGRVWVGCAWAVVLVVSFACAGVL</sequence>
<protein>
    <submittedName>
        <fullName evidence="2">Uncharacterized protein</fullName>
    </submittedName>
</protein>
<feature type="transmembrane region" description="Helical" evidence="1">
    <location>
        <begin position="68"/>
        <end position="89"/>
    </location>
</feature>
<dbReference type="Proteomes" id="UP001500034">
    <property type="component" value="Unassembled WGS sequence"/>
</dbReference>
<keyword evidence="1" id="KW-0812">Transmembrane</keyword>
<organism evidence="2 3">
    <name type="scientific">Streptomyces marokkonensis</name>
    <dbReference type="NCBI Taxonomy" id="324855"/>
    <lineage>
        <taxon>Bacteria</taxon>
        <taxon>Bacillati</taxon>
        <taxon>Actinomycetota</taxon>
        <taxon>Actinomycetes</taxon>
        <taxon>Kitasatosporales</taxon>
        <taxon>Streptomycetaceae</taxon>
        <taxon>Streptomyces</taxon>
    </lineage>
</organism>
<keyword evidence="3" id="KW-1185">Reference proteome</keyword>
<keyword evidence="1" id="KW-1133">Transmembrane helix</keyword>
<keyword evidence="1" id="KW-0472">Membrane</keyword>
<accession>A0ABP7NYZ0</accession>
<comment type="caution">
    <text evidence="2">The sequence shown here is derived from an EMBL/GenBank/DDBJ whole genome shotgun (WGS) entry which is preliminary data.</text>
</comment>
<name>A0ABP7NYZ0_9ACTN</name>
<evidence type="ECO:0000256" key="1">
    <source>
        <dbReference type="SAM" id="Phobius"/>
    </source>
</evidence>